<feature type="non-terminal residue" evidence="2">
    <location>
        <position position="65"/>
    </location>
</feature>
<comment type="caution">
    <text evidence="2">The sequence shown here is derived from an EMBL/GenBank/DDBJ whole genome shotgun (WGS) entry which is preliminary data.</text>
</comment>
<reference evidence="2 3" key="1">
    <citation type="submission" date="2019-02" db="EMBL/GenBank/DDBJ databases">
        <title>Draft genome sequences of novel Actinobacteria.</title>
        <authorList>
            <person name="Sahin N."/>
            <person name="Ay H."/>
            <person name="Saygin H."/>
        </authorList>
    </citation>
    <scope>NUCLEOTIDE SEQUENCE [LARGE SCALE GENOMIC DNA]</scope>
    <source>
        <strain evidence="2 3">8K307</strain>
    </source>
</reference>
<proteinExistence type="predicted"/>
<sequence length="65" mass="6428">MTRGRKAGVGALIAVLAVAVVSAVLIGLNQFGRDEPASASPQDSGQSATLPSEPPSDTPTPTATP</sequence>
<feature type="compositionally biased region" description="Polar residues" evidence="1">
    <location>
        <begin position="39"/>
        <end position="48"/>
    </location>
</feature>
<name>A0A4R5A8X9_9ACTN</name>
<feature type="compositionally biased region" description="Pro residues" evidence="1">
    <location>
        <begin position="52"/>
        <end position="65"/>
    </location>
</feature>
<feature type="region of interest" description="Disordered" evidence="1">
    <location>
        <begin position="33"/>
        <end position="65"/>
    </location>
</feature>
<gene>
    <name evidence="2" type="ORF">E1262_23285</name>
</gene>
<accession>A0A4R5A8X9</accession>
<protein>
    <submittedName>
        <fullName evidence="2">Uncharacterized protein</fullName>
    </submittedName>
</protein>
<keyword evidence="3" id="KW-1185">Reference proteome</keyword>
<evidence type="ECO:0000313" key="2">
    <source>
        <dbReference type="EMBL" id="TDD66142.1"/>
    </source>
</evidence>
<dbReference type="Proteomes" id="UP000295217">
    <property type="component" value="Unassembled WGS sequence"/>
</dbReference>
<dbReference type="AlphaFoldDB" id="A0A4R5A8X9"/>
<evidence type="ECO:0000313" key="3">
    <source>
        <dbReference type="Proteomes" id="UP000295217"/>
    </source>
</evidence>
<organism evidence="2 3">
    <name type="scientific">Jiangella aurantiaca</name>
    <dbReference type="NCBI Taxonomy" id="2530373"/>
    <lineage>
        <taxon>Bacteria</taxon>
        <taxon>Bacillati</taxon>
        <taxon>Actinomycetota</taxon>
        <taxon>Actinomycetes</taxon>
        <taxon>Jiangellales</taxon>
        <taxon>Jiangellaceae</taxon>
        <taxon>Jiangella</taxon>
    </lineage>
</organism>
<evidence type="ECO:0000256" key="1">
    <source>
        <dbReference type="SAM" id="MobiDB-lite"/>
    </source>
</evidence>
<dbReference type="EMBL" id="SMLB01000043">
    <property type="protein sequence ID" value="TDD66142.1"/>
    <property type="molecule type" value="Genomic_DNA"/>
</dbReference>